<dbReference type="InterPro" id="IPR036514">
    <property type="entry name" value="SGNH_hydro_sf"/>
</dbReference>
<dbReference type="OrthoDB" id="1600564at2759"/>
<reference evidence="1 2" key="1">
    <citation type="submission" date="2019-08" db="EMBL/GenBank/DDBJ databases">
        <title>The genome sequence of a newly discovered highly antifungal drug resistant Aspergillus species, Aspergillus tanneri NIH 1004.</title>
        <authorList>
            <person name="Mounaud S."/>
            <person name="Singh I."/>
            <person name="Joardar V."/>
            <person name="Pakala S."/>
            <person name="Pakala S."/>
            <person name="Venepally P."/>
            <person name="Chung J.K."/>
            <person name="Losada L."/>
            <person name="Nierman W.C."/>
        </authorList>
    </citation>
    <scope>NUCLEOTIDE SEQUENCE [LARGE SCALE GENOMIC DNA]</scope>
    <source>
        <strain evidence="1 2">NIH1004</strain>
    </source>
</reference>
<accession>A0A5M9MK93</accession>
<dbReference type="Gene3D" id="3.40.50.1110">
    <property type="entry name" value="SGNH hydrolase"/>
    <property type="match status" value="1"/>
</dbReference>
<dbReference type="AlphaFoldDB" id="A0A5M9MK93"/>
<organism evidence="1 2">
    <name type="scientific">Aspergillus tanneri</name>
    <dbReference type="NCBI Taxonomy" id="1220188"/>
    <lineage>
        <taxon>Eukaryota</taxon>
        <taxon>Fungi</taxon>
        <taxon>Dikarya</taxon>
        <taxon>Ascomycota</taxon>
        <taxon>Pezizomycotina</taxon>
        <taxon>Eurotiomycetes</taxon>
        <taxon>Eurotiomycetidae</taxon>
        <taxon>Eurotiales</taxon>
        <taxon>Aspergillaceae</taxon>
        <taxon>Aspergillus</taxon>
        <taxon>Aspergillus subgen. Circumdati</taxon>
    </lineage>
</organism>
<sequence length="138" mass="15403">MGNPPLAIGGATIDNDLVSSSHGDLVSQVALFEKAYANKPDPAPWTAESAVFGFWIGINESMVAGFEMNHTDVSVVYYDSWAFMTKVLDRPLDYGFPDATCINQDGSSCFWWNDYHPSSKYHRLQAEDMKSVLMRPGW</sequence>
<evidence type="ECO:0000313" key="1">
    <source>
        <dbReference type="EMBL" id="KAA8647412.1"/>
    </source>
</evidence>
<proteinExistence type="predicted"/>
<dbReference type="RefSeq" id="XP_033426773.1">
    <property type="nucleotide sequence ID" value="XM_033570741.1"/>
</dbReference>
<dbReference type="VEuPathDB" id="FungiDB:EYZ11_006076"/>
<protein>
    <submittedName>
        <fullName evidence="1">Uncharacterized protein</fullName>
    </submittedName>
</protein>
<dbReference type="EMBL" id="QUQM01000004">
    <property type="protein sequence ID" value="KAA8647412.1"/>
    <property type="molecule type" value="Genomic_DNA"/>
</dbReference>
<dbReference type="Proteomes" id="UP000324241">
    <property type="component" value="Unassembled WGS sequence"/>
</dbReference>
<dbReference type="GeneID" id="54328807"/>
<gene>
    <name evidence="1" type="ORF">ATNIH1004_006105</name>
</gene>
<evidence type="ECO:0000313" key="2">
    <source>
        <dbReference type="Proteomes" id="UP000324241"/>
    </source>
</evidence>
<name>A0A5M9MK93_9EURO</name>
<comment type="caution">
    <text evidence="1">The sequence shown here is derived from an EMBL/GenBank/DDBJ whole genome shotgun (WGS) entry which is preliminary data.</text>
</comment>